<dbReference type="EMBL" id="VFSU01000025">
    <property type="protein sequence ID" value="TPE60754.1"/>
    <property type="molecule type" value="Genomic_DNA"/>
</dbReference>
<gene>
    <name evidence="1" type="ORF">FJQ54_10145</name>
</gene>
<name>A0A501XKF3_9SPHN</name>
<evidence type="ECO:0000313" key="1">
    <source>
        <dbReference type="EMBL" id="TPE60754.1"/>
    </source>
</evidence>
<keyword evidence="2" id="KW-1185">Reference proteome</keyword>
<reference evidence="1 2" key="1">
    <citation type="submission" date="2019-06" db="EMBL/GenBank/DDBJ databases">
        <authorList>
            <person name="Lee I."/>
            <person name="Jang G.I."/>
            <person name="Hwang C.Y."/>
        </authorList>
    </citation>
    <scope>NUCLEOTIDE SEQUENCE [LARGE SCALE GENOMIC DNA]</scope>
    <source>
        <strain evidence="1 2">PAMC 28131</strain>
    </source>
</reference>
<dbReference type="AlphaFoldDB" id="A0A501XKF3"/>
<evidence type="ECO:0000313" key="2">
    <source>
        <dbReference type="Proteomes" id="UP000319897"/>
    </source>
</evidence>
<comment type="caution">
    <text evidence="1">The sequence shown here is derived from an EMBL/GenBank/DDBJ whole genome shotgun (WGS) entry which is preliminary data.</text>
</comment>
<protein>
    <submittedName>
        <fullName evidence="1">Uncharacterized protein</fullName>
    </submittedName>
</protein>
<dbReference type="OrthoDB" id="7188564at2"/>
<dbReference type="Proteomes" id="UP000319897">
    <property type="component" value="Unassembled WGS sequence"/>
</dbReference>
<organism evidence="1 2">
    <name type="scientific">Sandaracinobacter neustonicus</name>
    <dbReference type="NCBI Taxonomy" id="1715348"/>
    <lineage>
        <taxon>Bacteria</taxon>
        <taxon>Pseudomonadati</taxon>
        <taxon>Pseudomonadota</taxon>
        <taxon>Alphaproteobacteria</taxon>
        <taxon>Sphingomonadales</taxon>
        <taxon>Sphingosinicellaceae</taxon>
        <taxon>Sandaracinobacter</taxon>
    </lineage>
</organism>
<proteinExistence type="predicted"/>
<accession>A0A501XKF3</accession>
<sequence length="108" mass="11578">MVMASFASVAPANAESLQHSVFMRGQIVDMRDDIATVCIGSADGARIGQVLDVARVVPVTIPAKSGPAFRRKDVGHVRIDSIVDTHFARATVIGGEAKVHDIVELRRE</sequence>